<gene>
    <name evidence="1" type="ORF">MRATA1EN1_LOCUS5858</name>
</gene>
<evidence type="ECO:0000313" key="2">
    <source>
        <dbReference type="Proteomes" id="UP001176941"/>
    </source>
</evidence>
<proteinExistence type="predicted"/>
<name>A0ABN8Y6M4_RANTA</name>
<protein>
    <submittedName>
        <fullName evidence="1">Uncharacterized protein</fullName>
    </submittedName>
</protein>
<reference evidence="1" key="1">
    <citation type="submission" date="2023-04" db="EMBL/GenBank/DDBJ databases">
        <authorList>
            <consortium name="ELIXIR-Norway"/>
        </authorList>
    </citation>
    <scope>NUCLEOTIDE SEQUENCE [LARGE SCALE GENOMIC DNA]</scope>
</reference>
<accession>A0ABN8Y6M4</accession>
<dbReference type="EMBL" id="OX459951">
    <property type="protein sequence ID" value="CAI9156896.1"/>
    <property type="molecule type" value="Genomic_DNA"/>
</dbReference>
<dbReference type="Proteomes" id="UP001176941">
    <property type="component" value="Chromosome 15"/>
</dbReference>
<keyword evidence="2" id="KW-1185">Reference proteome</keyword>
<sequence length="104" mass="11688">MREGPRPGWLPLRRDRAWGLSWSRSWFAQDVLGQGNFASQLAPQSLKRNAPAPPLSKKPCRIPPVRRVFLYGRRAAQTEVRHVTNSGWQNTTSPRILCGGRGLG</sequence>
<organism evidence="1 2">
    <name type="scientific">Rangifer tarandus platyrhynchus</name>
    <name type="common">Svalbard reindeer</name>
    <dbReference type="NCBI Taxonomy" id="3082113"/>
    <lineage>
        <taxon>Eukaryota</taxon>
        <taxon>Metazoa</taxon>
        <taxon>Chordata</taxon>
        <taxon>Craniata</taxon>
        <taxon>Vertebrata</taxon>
        <taxon>Euteleostomi</taxon>
        <taxon>Mammalia</taxon>
        <taxon>Eutheria</taxon>
        <taxon>Laurasiatheria</taxon>
        <taxon>Artiodactyla</taxon>
        <taxon>Ruminantia</taxon>
        <taxon>Pecora</taxon>
        <taxon>Cervidae</taxon>
        <taxon>Odocoileinae</taxon>
        <taxon>Rangifer</taxon>
    </lineage>
</organism>
<evidence type="ECO:0000313" key="1">
    <source>
        <dbReference type="EMBL" id="CAI9156896.1"/>
    </source>
</evidence>